<comment type="caution">
    <text evidence="1">The sequence shown here is derived from an EMBL/GenBank/DDBJ whole genome shotgun (WGS) entry which is preliminary data.</text>
</comment>
<sequence length="88" mass="9691">MAALHTIRRLLSALRTHYANRRRDASLRDCDPRMLKDIGLRWERGKLVAIHPEHPASGEARANGSAGSKLSAAERLHGVCPRCGARLA</sequence>
<evidence type="ECO:0000313" key="2">
    <source>
        <dbReference type="Proteomes" id="UP000486760"/>
    </source>
</evidence>
<accession>A0A7V7KF57</accession>
<dbReference type="Proteomes" id="UP000486760">
    <property type="component" value="Unassembled WGS sequence"/>
</dbReference>
<organism evidence="1 2">
    <name type="scientific">Billgrantia pellis</name>
    <dbReference type="NCBI Taxonomy" id="2606936"/>
    <lineage>
        <taxon>Bacteria</taxon>
        <taxon>Pseudomonadati</taxon>
        <taxon>Pseudomonadota</taxon>
        <taxon>Gammaproteobacteria</taxon>
        <taxon>Oceanospirillales</taxon>
        <taxon>Halomonadaceae</taxon>
        <taxon>Billgrantia</taxon>
    </lineage>
</organism>
<dbReference type="RefSeq" id="WP_149329916.1">
    <property type="nucleotide sequence ID" value="NZ_VTPY01000008.1"/>
</dbReference>
<gene>
    <name evidence="1" type="ORF">F0A17_18850</name>
</gene>
<proteinExistence type="predicted"/>
<name>A0A7V7KF57_9GAMM</name>
<keyword evidence="2" id="KW-1185">Reference proteome</keyword>
<evidence type="ECO:0000313" key="1">
    <source>
        <dbReference type="EMBL" id="KAA0009951.1"/>
    </source>
</evidence>
<dbReference type="AlphaFoldDB" id="A0A7V7KF57"/>
<dbReference type="EMBL" id="VTPY01000008">
    <property type="protein sequence ID" value="KAA0009951.1"/>
    <property type="molecule type" value="Genomic_DNA"/>
</dbReference>
<reference evidence="1 2" key="1">
    <citation type="submission" date="2019-08" db="EMBL/GenBank/DDBJ databases">
        <title>Bioinformatics analysis of the strain L3 and L5.</title>
        <authorList>
            <person name="Li X."/>
        </authorList>
    </citation>
    <scope>NUCLEOTIDE SEQUENCE [LARGE SCALE GENOMIC DNA]</scope>
    <source>
        <strain evidence="1 2">L5</strain>
    </source>
</reference>
<protein>
    <submittedName>
        <fullName evidence="1">DUF1127 domain-containing protein</fullName>
    </submittedName>
</protein>